<dbReference type="AlphaFoldDB" id="A0A427Y1J8"/>
<reference evidence="1 2" key="1">
    <citation type="submission" date="2018-11" db="EMBL/GenBank/DDBJ databases">
        <title>Genome sequence of Apiotrichum porosum DSM 27194.</title>
        <authorList>
            <person name="Aliyu H."/>
            <person name="Gorte O."/>
            <person name="Ochsenreither K."/>
        </authorList>
    </citation>
    <scope>NUCLEOTIDE SEQUENCE [LARGE SCALE GENOMIC DNA]</scope>
    <source>
        <strain evidence="1 2">DSM 27194</strain>
    </source>
</reference>
<comment type="caution">
    <text evidence="1">The sequence shown here is derived from an EMBL/GenBank/DDBJ whole genome shotgun (WGS) entry which is preliminary data.</text>
</comment>
<evidence type="ECO:0000313" key="2">
    <source>
        <dbReference type="Proteomes" id="UP000279236"/>
    </source>
</evidence>
<sequence length="346" mass="39191">MQLQQPLHPPSPRVTLDCGWFPHIMDSVIDYGCLQCWLGLRVTSRQFRERIDNRLWSHSVVRNNQNRPPYQRCTPPLVIAPRGTPQGADALASGAGIVEKPDPGSVRAPAFIQAAAHTKVLDVITPLWQTDILYHLEGLFQVVHTLRVRFGTPTHEDWLWLQDQRHMDINKEHLVKARKYVFFGTGEGALFPHALHPDLPTDSYIDKVVFNAHLSVDREDGRLLLDKLAMGCVKGKTIVYVIHDLPTDTDRTTDPSTDEISRLNEDLVDSYPTPLYERYLVVNIEALVNPLVPPSGLSSVDEIREDFTDQFRGRFGEVAAARLAFLSREEYQATLAPGEWETETVE</sequence>
<gene>
    <name evidence="1" type="ORF">EHS24_006575</name>
</gene>
<dbReference type="RefSeq" id="XP_028478446.1">
    <property type="nucleotide sequence ID" value="XM_028621994.1"/>
</dbReference>
<keyword evidence="2" id="KW-1185">Reference proteome</keyword>
<dbReference type="GeneID" id="39591118"/>
<proteinExistence type="predicted"/>
<accession>A0A427Y1J8</accession>
<evidence type="ECO:0000313" key="1">
    <source>
        <dbReference type="EMBL" id="RSH84998.1"/>
    </source>
</evidence>
<dbReference type="Proteomes" id="UP000279236">
    <property type="component" value="Unassembled WGS sequence"/>
</dbReference>
<protein>
    <submittedName>
        <fullName evidence="1">Uncharacterized protein</fullName>
    </submittedName>
</protein>
<name>A0A427Y1J8_9TREE</name>
<dbReference type="EMBL" id="RSCE01000003">
    <property type="protein sequence ID" value="RSH84998.1"/>
    <property type="molecule type" value="Genomic_DNA"/>
</dbReference>
<organism evidence="1 2">
    <name type="scientific">Apiotrichum porosum</name>
    <dbReference type="NCBI Taxonomy" id="105984"/>
    <lineage>
        <taxon>Eukaryota</taxon>
        <taxon>Fungi</taxon>
        <taxon>Dikarya</taxon>
        <taxon>Basidiomycota</taxon>
        <taxon>Agaricomycotina</taxon>
        <taxon>Tremellomycetes</taxon>
        <taxon>Trichosporonales</taxon>
        <taxon>Trichosporonaceae</taxon>
        <taxon>Apiotrichum</taxon>
    </lineage>
</organism>